<dbReference type="Gene3D" id="3.40.50.300">
    <property type="entry name" value="P-loop containing nucleotide triphosphate hydrolases"/>
    <property type="match status" value="1"/>
</dbReference>
<proteinExistence type="predicted"/>
<dbReference type="Proteomes" id="UP000676336">
    <property type="component" value="Unassembled WGS sequence"/>
</dbReference>
<sequence>ESIEFSKVPGMYDYVVLNDQLDTAYQALKEILRKDIDAVLEQQKSK</sequence>
<reference evidence="1" key="1">
    <citation type="submission" date="2021-02" db="EMBL/GenBank/DDBJ databases">
        <authorList>
            <person name="Nowell W R."/>
        </authorList>
    </citation>
    <scope>NUCLEOTIDE SEQUENCE</scope>
</reference>
<protein>
    <recommendedName>
        <fullName evidence="3">Guanylate kinase</fullName>
    </recommendedName>
</protein>
<comment type="caution">
    <text evidence="1">The sequence shown here is derived from an EMBL/GenBank/DDBJ whole genome shotgun (WGS) entry which is preliminary data.</text>
</comment>
<dbReference type="AlphaFoldDB" id="A0A8S2SIJ3"/>
<evidence type="ECO:0008006" key="3">
    <source>
        <dbReference type="Google" id="ProtNLM"/>
    </source>
</evidence>
<organism evidence="1 2">
    <name type="scientific">Rotaria magnacalcarata</name>
    <dbReference type="NCBI Taxonomy" id="392030"/>
    <lineage>
        <taxon>Eukaryota</taxon>
        <taxon>Metazoa</taxon>
        <taxon>Spiralia</taxon>
        <taxon>Gnathifera</taxon>
        <taxon>Rotifera</taxon>
        <taxon>Eurotatoria</taxon>
        <taxon>Bdelloidea</taxon>
        <taxon>Philodinida</taxon>
        <taxon>Philodinidae</taxon>
        <taxon>Rotaria</taxon>
    </lineage>
</organism>
<dbReference type="InterPro" id="IPR027417">
    <property type="entry name" value="P-loop_NTPase"/>
</dbReference>
<evidence type="ECO:0000313" key="2">
    <source>
        <dbReference type="Proteomes" id="UP000676336"/>
    </source>
</evidence>
<accession>A0A8S2SIJ3</accession>
<dbReference type="EMBL" id="CAJOBI010022337">
    <property type="protein sequence ID" value="CAF4224279.1"/>
    <property type="molecule type" value="Genomic_DNA"/>
</dbReference>
<evidence type="ECO:0000313" key="1">
    <source>
        <dbReference type="EMBL" id="CAF4224279.1"/>
    </source>
</evidence>
<gene>
    <name evidence="1" type="ORF">SMN809_LOCUS22856</name>
</gene>
<feature type="non-terminal residue" evidence="1">
    <location>
        <position position="1"/>
    </location>
</feature>
<name>A0A8S2SIJ3_9BILA</name>